<organism evidence="1 2">
    <name type="scientific">Calycomorphotria hydatis</name>
    <dbReference type="NCBI Taxonomy" id="2528027"/>
    <lineage>
        <taxon>Bacteria</taxon>
        <taxon>Pseudomonadati</taxon>
        <taxon>Planctomycetota</taxon>
        <taxon>Planctomycetia</taxon>
        <taxon>Planctomycetales</taxon>
        <taxon>Planctomycetaceae</taxon>
        <taxon>Calycomorphotria</taxon>
    </lineage>
</organism>
<dbReference type="AlphaFoldDB" id="A0A517TC55"/>
<dbReference type="Pfam" id="PF20607">
    <property type="entry name" value="DUF6800"/>
    <property type="match status" value="1"/>
</dbReference>
<dbReference type="EMBL" id="CP036316">
    <property type="protein sequence ID" value="QDT65950.1"/>
    <property type="molecule type" value="Genomic_DNA"/>
</dbReference>
<dbReference type="Proteomes" id="UP000319976">
    <property type="component" value="Chromosome"/>
</dbReference>
<dbReference type="RefSeq" id="WP_197439659.1">
    <property type="nucleotide sequence ID" value="NZ_CP036316.1"/>
</dbReference>
<name>A0A517TC55_9PLAN</name>
<reference evidence="1 2" key="1">
    <citation type="submission" date="2019-02" db="EMBL/GenBank/DDBJ databases">
        <title>Deep-cultivation of Planctomycetes and their phenomic and genomic characterization uncovers novel biology.</title>
        <authorList>
            <person name="Wiegand S."/>
            <person name="Jogler M."/>
            <person name="Boedeker C."/>
            <person name="Pinto D."/>
            <person name="Vollmers J."/>
            <person name="Rivas-Marin E."/>
            <person name="Kohn T."/>
            <person name="Peeters S.H."/>
            <person name="Heuer A."/>
            <person name="Rast P."/>
            <person name="Oberbeckmann S."/>
            <person name="Bunk B."/>
            <person name="Jeske O."/>
            <person name="Meyerdierks A."/>
            <person name="Storesund J.E."/>
            <person name="Kallscheuer N."/>
            <person name="Luecker S."/>
            <person name="Lage O.M."/>
            <person name="Pohl T."/>
            <person name="Merkel B.J."/>
            <person name="Hornburger P."/>
            <person name="Mueller R.-W."/>
            <person name="Bruemmer F."/>
            <person name="Labrenz M."/>
            <person name="Spormann A.M."/>
            <person name="Op den Camp H."/>
            <person name="Overmann J."/>
            <person name="Amann R."/>
            <person name="Jetten M.S.M."/>
            <person name="Mascher T."/>
            <person name="Medema M.H."/>
            <person name="Devos D.P."/>
            <person name="Kaster A.-K."/>
            <person name="Ovreas L."/>
            <person name="Rohde M."/>
            <person name="Galperin M.Y."/>
            <person name="Jogler C."/>
        </authorList>
    </citation>
    <scope>NUCLEOTIDE SEQUENCE [LARGE SCALE GENOMIC DNA]</scope>
    <source>
        <strain evidence="1 2">V22</strain>
    </source>
</reference>
<evidence type="ECO:0000313" key="2">
    <source>
        <dbReference type="Proteomes" id="UP000319976"/>
    </source>
</evidence>
<dbReference type="InterPro" id="IPR046479">
    <property type="entry name" value="DUF6800"/>
</dbReference>
<proteinExistence type="predicted"/>
<sequence length="58" mass="6854">MPRVHRDRELAQRRTRRAKLKKLRAKYAAAKTDTEREAIFAKARVISPFVEFDAPEEK</sequence>
<keyword evidence="2" id="KW-1185">Reference proteome</keyword>
<protein>
    <submittedName>
        <fullName evidence="1">Uncharacterized protein</fullName>
    </submittedName>
</protein>
<dbReference type="KEGG" id="chya:V22_32140"/>
<gene>
    <name evidence="1" type="ORF">V22_32140</name>
</gene>
<evidence type="ECO:0000313" key="1">
    <source>
        <dbReference type="EMBL" id="QDT65950.1"/>
    </source>
</evidence>
<accession>A0A517TC55</accession>